<evidence type="ECO:0000313" key="3">
    <source>
        <dbReference type="Proteomes" id="UP000006238"/>
    </source>
</evidence>
<keyword evidence="1" id="KW-0812">Transmembrane</keyword>
<proteinExistence type="predicted"/>
<gene>
    <name evidence="2" type="ORF">BUTYVIB_00766</name>
</gene>
<keyword evidence="3" id="KW-1185">Reference proteome</keyword>
<feature type="transmembrane region" description="Helical" evidence="1">
    <location>
        <begin position="290"/>
        <end position="309"/>
    </location>
</feature>
<keyword evidence="1" id="KW-1133">Transmembrane helix</keyword>
<reference evidence="2 3" key="1">
    <citation type="submission" date="2010-02" db="EMBL/GenBank/DDBJ databases">
        <authorList>
            <person name="Weinstock G."/>
            <person name="Sodergren E."/>
            <person name="Clifton S."/>
            <person name="Fulton L."/>
            <person name="Fulton B."/>
            <person name="Courtney L."/>
            <person name="Fronick C."/>
            <person name="Harrison M."/>
            <person name="Strong C."/>
            <person name="Farmer C."/>
            <person name="Delahaunty K."/>
            <person name="Markovic C."/>
            <person name="Hall O."/>
            <person name="Minx P."/>
            <person name="Tomlinson C."/>
            <person name="Mitreva M."/>
            <person name="Nelson J."/>
            <person name="Hou S."/>
            <person name="Wollam A."/>
            <person name="Pepin K.H."/>
            <person name="Johnson M."/>
            <person name="Bhonagiri V."/>
            <person name="Zhang X."/>
            <person name="Suruliraj S."/>
            <person name="Warren W."/>
            <person name="Chinwalla A."/>
            <person name="Mardis E.R."/>
            <person name="Wilson R.K."/>
        </authorList>
    </citation>
    <scope>NUCLEOTIDE SEQUENCE [LARGE SCALE GENOMIC DNA]</scope>
    <source>
        <strain evidence="2 3">DSM 2876</strain>
    </source>
</reference>
<name>D4RY62_9FIRM</name>
<accession>D4RY62</accession>
<dbReference type="HOGENOM" id="CLU_755824_0_0_9"/>
<evidence type="ECO:0000313" key="2">
    <source>
        <dbReference type="EMBL" id="EFF68962.1"/>
    </source>
</evidence>
<organism evidence="2 3">
    <name type="scientific">Eshraghiella crossota DSM 2876</name>
    <dbReference type="NCBI Taxonomy" id="511680"/>
    <lineage>
        <taxon>Bacteria</taxon>
        <taxon>Bacillati</taxon>
        <taxon>Bacillota</taxon>
        <taxon>Clostridia</taxon>
        <taxon>Lachnospirales</taxon>
        <taxon>Lachnospiraceae</taxon>
        <taxon>Eshraghiella</taxon>
    </lineage>
</organism>
<protein>
    <recommendedName>
        <fullName evidence="4">Efflux ABC transporter, permease protein</fullName>
    </recommendedName>
</protein>
<feature type="transmembrane region" description="Helical" evidence="1">
    <location>
        <begin position="20"/>
        <end position="41"/>
    </location>
</feature>
<feature type="transmembrane region" description="Helical" evidence="1">
    <location>
        <begin position="239"/>
        <end position="261"/>
    </location>
</feature>
<comment type="caution">
    <text evidence="2">The sequence shown here is derived from an EMBL/GenBank/DDBJ whole genome shotgun (WGS) entry which is preliminary data.</text>
</comment>
<feature type="transmembrane region" description="Helical" evidence="1">
    <location>
        <begin position="329"/>
        <end position="351"/>
    </location>
</feature>
<sequence length="366" mass="41941">MISMVLRNIQNSFINFRKIFILLIVSQIISIMSIFFVYGIYGSYAAKMQEIELNTYRIGIDFEEAEKNTVGTLKRNLPEVLDRINDKLEFVFVAGASNHKMVAMRTKYIDGDFRTVITKEQYGNMKGRYLNSEDDEKCNRVIFSAKGKEDSVGDIVDIAGTEFEIVGTCDDLFADGYDIPYNSCPDDLQLSWCSFYFKELPTVNDYNAIKKMVTGNFSNYTMDEFDIKNNDELTSYRTIIAISVSIGIISALNTCLMYGYIISQRRKQMVVYGIIGAARIRRFAISESEMLVFSVTTSLVGVVLFRTIFQSIVLKVYDNSSEIYTVKMYVFMTILYIMCILIFTSVLLAVMNRDKLADMLRRTEND</sequence>
<dbReference type="STRING" id="45851.BHV86_05035"/>
<dbReference type="AlphaFoldDB" id="D4RY62"/>
<dbReference type="Proteomes" id="UP000006238">
    <property type="component" value="Unassembled WGS sequence"/>
</dbReference>
<evidence type="ECO:0008006" key="4">
    <source>
        <dbReference type="Google" id="ProtNLM"/>
    </source>
</evidence>
<dbReference type="EMBL" id="ABWN01000022">
    <property type="protein sequence ID" value="EFF68962.1"/>
    <property type="molecule type" value="Genomic_DNA"/>
</dbReference>
<evidence type="ECO:0000256" key="1">
    <source>
        <dbReference type="SAM" id="Phobius"/>
    </source>
</evidence>
<keyword evidence="1" id="KW-0472">Membrane</keyword>